<dbReference type="AlphaFoldDB" id="A0AAN9NA56"/>
<accession>A0AAN9NA56</accession>
<protein>
    <submittedName>
        <fullName evidence="1">Uncharacterized protein</fullName>
    </submittedName>
</protein>
<keyword evidence="2" id="KW-1185">Reference proteome</keyword>
<sequence>MWTKSVVAASDTMSEEIRNRESLALLMPLPVCLVPPQSLLPQTKLNKTKQNKSNAHSPKLFFSSFQCFQPILPPSYAHLPQSSLSLSLSPTLCHQSTTLFSTSNQLKILIFISTSYLMKVDNNLYQHCVMLVIAMKNGKLNLKAGIDVKDVISYHGVVVNGSLVRLHGPLYSGIVFKGFE</sequence>
<dbReference type="Proteomes" id="UP001374584">
    <property type="component" value="Unassembled WGS sequence"/>
</dbReference>
<dbReference type="EMBL" id="JAYMYR010000004">
    <property type="protein sequence ID" value="KAK7366742.1"/>
    <property type="molecule type" value="Genomic_DNA"/>
</dbReference>
<organism evidence="1 2">
    <name type="scientific">Phaseolus coccineus</name>
    <name type="common">Scarlet runner bean</name>
    <name type="synonym">Phaseolus multiflorus</name>
    <dbReference type="NCBI Taxonomy" id="3886"/>
    <lineage>
        <taxon>Eukaryota</taxon>
        <taxon>Viridiplantae</taxon>
        <taxon>Streptophyta</taxon>
        <taxon>Embryophyta</taxon>
        <taxon>Tracheophyta</taxon>
        <taxon>Spermatophyta</taxon>
        <taxon>Magnoliopsida</taxon>
        <taxon>eudicotyledons</taxon>
        <taxon>Gunneridae</taxon>
        <taxon>Pentapetalae</taxon>
        <taxon>rosids</taxon>
        <taxon>fabids</taxon>
        <taxon>Fabales</taxon>
        <taxon>Fabaceae</taxon>
        <taxon>Papilionoideae</taxon>
        <taxon>50 kb inversion clade</taxon>
        <taxon>NPAAA clade</taxon>
        <taxon>indigoferoid/millettioid clade</taxon>
        <taxon>Phaseoleae</taxon>
        <taxon>Phaseolus</taxon>
    </lineage>
</organism>
<evidence type="ECO:0000313" key="2">
    <source>
        <dbReference type="Proteomes" id="UP001374584"/>
    </source>
</evidence>
<gene>
    <name evidence="1" type="ORF">VNO80_08739</name>
</gene>
<proteinExistence type="predicted"/>
<reference evidence="1 2" key="1">
    <citation type="submission" date="2024-01" db="EMBL/GenBank/DDBJ databases">
        <title>The genomes of 5 underutilized Papilionoideae crops provide insights into root nodulation and disease resistanc.</title>
        <authorList>
            <person name="Jiang F."/>
        </authorList>
    </citation>
    <scope>NUCLEOTIDE SEQUENCE [LARGE SCALE GENOMIC DNA]</scope>
    <source>
        <strain evidence="1">JINMINGXINNONG_FW02</strain>
        <tissue evidence="1">Leaves</tissue>
    </source>
</reference>
<name>A0AAN9NA56_PHACN</name>
<evidence type="ECO:0000313" key="1">
    <source>
        <dbReference type="EMBL" id="KAK7366742.1"/>
    </source>
</evidence>
<comment type="caution">
    <text evidence="1">The sequence shown here is derived from an EMBL/GenBank/DDBJ whole genome shotgun (WGS) entry which is preliminary data.</text>
</comment>